<proteinExistence type="predicted"/>
<name>B6BJA0_SULGG</name>
<sequence length="114" mass="13260">MELMIENVLNIGEDEFYRASRYKLPLSAILINSDDNKAFDILENNTRQIDIVQQLSSDLLIVFLAHTDHSNSLIFLDKIKNKFDFTYTSSEFIGSQLEFVRKLFLDNRDKGSSY</sequence>
<accession>B6BJA0</accession>
<organism evidence="1 2">
    <name type="scientific">Sulfurimonas gotlandica (strain DSM 19862 / JCM 16533 / GD1)</name>
    <dbReference type="NCBI Taxonomy" id="929558"/>
    <lineage>
        <taxon>Bacteria</taxon>
        <taxon>Pseudomonadati</taxon>
        <taxon>Campylobacterota</taxon>
        <taxon>Epsilonproteobacteria</taxon>
        <taxon>Campylobacterales</taxon>
        <taxon>Sulfurimonadaceae</taxon>
        <taxon>Sulfurimonas</taxon>
    </lineage>
</organism>
<protein>
    <submittedName>
        <fullName evidence="1">Uncharacterized protein</fullName>
    </submittedName>
</protein>
<dbReference type="Proteomes" id="UP000006431">
    <property type="component" value="Unassembled WGS sequence"/>
</dbReference>
<accession>H1FXC3</accession>
<gene>
    <name evidence="1" type="ORF">SMGD1_2096</name>
</gene>
<reference evidence="1 2" key="1">
    <citation type="journal article" date="2012" name="Proc. Natl. Acad. Sci. U.S.A.">
        <title>Genome and physiology of a model Epsilonproteobacterium responsible for sulfide detoxification in marine oxygen depletion zones.</title>
        <authorList>
            <person name="Grote J."/>
            <person name="Schott T."/>
            <person name="Bruckner C.G."/>
            <person name="Glockner F.O."/>
            <person name="Jost G."/>
            <person name="Teeling H."/>
            <person name="Labrenz M."/>
            <person name="Jurgens K."/>
        </authorList>
    </citation>
    <scope>NUCLEOTIDE SEQUENCE [LARGE SCALE GENOMIC DNA]</scope>
    <source>
        <strain evidence="1 2">GD1</strain>
    </source>
</reference>
<dbReference type="HOGENOM" id="CLU_2119876_0_0_7"/>
<keyword evidence="2" id="KW-1185">Reference proteome</keyword>
<dbReference type="EMBL" id="AFRZ01000001">
    <property type="protein sequence ID" value="EHP30619.1"/>
    <property type="molecule type" value="Genomic_DNA"/>
</dbReference>
<dbReference type="AlphaFoldDB" id="B6BJA0"/>
<dbReference type="PATRIC" id="fig|929558.5.peg.2087"/>
<evidence type="ECO:0000313" key="2">
    <source>
        <dbReference type="Proteomes" id="UP000006431"/>
    </source>
</evidence>
<comment type="caution">
    <text evidence="1">The sequence shown here is derived from an EMBL/GenBank/DDBJ whole genome shotgun (WGS) entry which is preliminary data.</text>
</comment>
<dbReference type="RefSeq" id="WP_008335168.1">
    <property type="nucleotide sequence ID" value="NZ_AFRZ01000001.1"/>
</dbReference>
<dbReference type="STRING" id="929558.SMGD1_2096"/>
<evidence type="ECO:0000313" key="1">
    <source>
        <dbReference type="EMBL" id="EHP30619.1"/>
    </source>
</evidence>